<evidence type="ECO:0000259" key="1">
    <source>
        <dbReference type="Pfam" id="PF00534"/>
    </source>
</evidence>
<proteinExistence type="predicted"/>
<comment type="caution">
    <text evidence="2">The sequence shown here is derived from an EMBL/GenBank/DDBJ whole genome shotgun (WGS) entry which is preliminary data.</text>
</comment>
<accession>A0ABS2EAF3</accession>
<evidence type="ECO:0000313" key="2">
    <source>
        <dbReference type="EMBL" id="MBM6738557.1"/>
    </source>
</evidence>
<organism evidence="2 3">
    <name type="scientific">Faecalicatena fissicatena</name>
    <dbReference type="NCBI Taxonomy" id="290055"/>
    <lineage>
        <taxon>Bacteria</taxon>
        <taxon>Bacillati</taxon>
        <taxon>Bacillota</taxon>
        <taxon>Clostridia</taxon>
        <taxon>Lachnospirales</taxon>
        <taxon>Lachnospiraceae</taxon>
        <taxon>Faecalicatena</taxon>
    </lineage>
</organism>
<dbReference type="EMBL" id="JACLYY010000010">
    <property type="protein sequence ID" value="MBM6738557.1"/>
    <property type="molecule type" value="Genomic_DNA"/>
</dbReference>
<name>A0ABS2EAF3_9FIRM</name>
<protein>
    <submittedName>
        <fullName evidence="2">Glycosyltransferase</fullName>
    </submittedName>
</protein>
<dbReference type="Pfam" id="PF00534">
    <property type="entry name" value="Glycos_transf_1"/>
    <property type="match status" value="1"/>
</dbReference>
<reference evidence="2 3" key="1">
    <citation type="journal article" date="2021" name="Sci. Rep.">
        <title>The distribution of antibiotic resistance genes in chicken gut microbiota commensals.</title>
        <authorList>
            <person name="Juricova H."/>
            <person name="Matiasovicova J."/>
            <person name="Kubasova T."/>
            <person name="Cejkova D."/>
            <person name="Rychlik I."/>
        </authorList>
    </citation>
    <scope>NUCLEOTIDE SEQUENCE [LARGE SCALE GENOMIC DNA]</scope>
    <source>
        <strain evidence="2 3">An773</strain>
    </source>
</reference>
<keyword evidence="3" id="KW-1185">Reference proteome</keyword>
<dbReference type="PANTHER" id="PTHR12526">
    <property type="entry name" value="GLYCOSYLTRANSFERASE"/>
    <property type="match status" value="1"/>
</dbReference>
<dbReference type="Gene3D" id="3.40.50.2000">
    <property type="entry name" value="Glycogen Phosphorylase B"/>
    <property type="match status" value="1"/>
</dbReference>
<dbReference type="InterPro" id="IPR001296">
    <property type="entry name" value="Glyco_trans_1"/>
</dbReference>
<dbReference type="Proteomes" id="UP000716906">
    <property type="component" value="Unassembled WGS sequence"/>
</dbReference>
<evidence type="ECO:0000313" key="3">
    <source>
        <dbReference type="Proteomes" id="UP000716906"/>
    </source>
</evidence>
<sequence>MKVLFLANQELPDQSANATRIINLAKLFRKCGVEPILIGTRYNADTLLRGKYDGIKYMHVDAQNYLSLPKNKRQKYLERLFLEAMDIAWTQDHFCIIVASSFSFQSIQFILNYAKSKRIAVIYNSVEWFQKDNESFYGLSGKIKFIYNRLGLLVQHVKVGNIIGISSLLENYYKKRKCNTIRIPTIVDKEKYVYVEQNHNKKIVIAYAGSPAKKDYISNAIKALLLLNSEELQSLEFHLYGIDVKQLKNLGITEETIHILQDILFVHGRIPYSQVQEKISSADFTILLRPNLRYANAGFPTKVGESMMCGTPVIANHTSDLNLYIRDGDTGIVVDDESAEACAEGYRKALRMSVEEKIKMRSNARKEAEHAFYYLSYKKEMTEFIRSLKKQ</sequence>
<dbReference type="SUPFAM" id="SSF53756">
    <property type="entry name" value="UDP-Glycosyltransferase/glycogen phosphorylase"/>
    <property type="match status" value="1"/>
</dbReference>
<feature type="domain" description="Glycosyl transferase family 1" evidence="1">
    <location>
        <begin position="195"/>
        <end position="366"/>
    </location>
</feature>
<gene>
    <name evidence="2" type="ORF">H7U36_10675</name>
</gene>
<dbReference type="RefSeq" id="WP_205156125.1">
    <property type="nucleotide sequence ID" value="NZ_JACLYY010000010.1"/>
</dbReference>
<dbReference type="PANTHER" id="PTHR12526:SF630">
    <property type="entry name" value="GLYCOSYLTRANSFERASE"/>
    <property type="match status" value="1"/>
</dbReference>